<evidence type="ECO:0000313" key="4">
    <source>
        <dbReference type="Proteomes" id="UP001162031"/>
    </source>
</evidence>
<evidence type="ECO:0000313" key="3">
    <source>
        <dbReference type="EMBL" id="CAI5726222.1"/>
    </source>
</evidence>
<sequence length="240" mass="26891">MTRAMIFASGLPLTFWGDAAEYSTYIMNRSPTNLNPKRASPLEVLTNKSPDLRNIVVFGSHCTVYRDPSKNTFARRAQVGTIVGCSDETKGFRVFIRKENKVITTQHVKNIETLSEAQNRQLQLALDDDGRADSDEGTETPVRQSSSITASEKPKKKKQWTRQPHVTRVKVILALASTWGVPTKHGDVSNAYVKAKKEQHLEILMHVPKGMTIDTRKLKELGATKIEDVVLELKKSLYGL</sequence>
<dbReference type="AlphaFoldDB" id="A0AAV0TT12"/>
<feature type="compositionally biased region" description="Basic residues" evidence="1">
    <location>
        <begin position="154"/>
        <end position="163"/>
    </location>
</feature>
<feature type="domain" description="Retroviral polymerase SH3-like" evidence="2">
    <location>
        <begin position="62"/>
        <end position="115"/>
    </location>
</feature>
<evidence type="ECO:0000256" key="1">
    <source>
        <dbReference type="SAM" id="MobiDB-lite"/>
    </source>
</evidence>
<reference evidence="3" key="1">
    <citation type="submission" date="2022-12" db="EMBL/GenBank/DDBJ databases">
        <authorList>
            <person name="Webb A."/>
        </authorList>
    </citation>
    <scope>NUCLEOTIDE SEQUENCE</scope>
    <source>
        <strain evidence="3">Hp1</strain>
    </source>
</reference>
<name>A0AAV0TT12_HYABA</name>
<dbReference type="PANTHER" id="PTHR42648">
    <property type="entry name" value="TRANSPOSASE, PUTATIVE-RELATED"/>
    <property type="match status" value="1"/>
</dbReference>
<gene>
    <name evidence="3" type="ORF">HBR001_LOCUS3787</name>
</gene>
<dbReference type="PANTHER" id="PTHR42648:SF28">
    <property type="entry name" value="TRANSPOSON-ENCODED PROTEIN WITH RIBONUCLEASE H-LIKE AND RETROVIRUS ZINC FINGER-LIKE DOMAINS"/>
    <property type="match status" value="1"/>
</dbReference>
<dbReference type="Pfam" id="PF25597">
    <property type="entry name" value="SH3_retrovirus"/>
    <property type="match status" value="1"/>
</dbReference>
<accession>A0AAV0TT12</accession>
<protein>
    <recommendedName>
        <fullName evidence="2">Retroviral polymerase SH3-like domain-containing protein</fullName>
    </recommendedName>
</protein>
<dbReference type="InterPro" id="IPR039537">
    <property type="entry name" value="Retrotran_Ty1/copia-like"/>
</dbReference>
<proteinExistence type="predicted"/>
<feature type="compositionally biased region" description="Polar residues" evidence="1">
    <location>
        <begin position="141"/>
        <end position="150"/>
    </location>
</feature>
<dbReference type="InterPro" id="IPR057670">
    <property type="entry name" value="SH3_retrovirus"/>
</dbReference>
<evidence type="ECO:0000259" key="2">
    <source>
        <dbReference type="Pfam" id="PF25597"/>
    </source>
</evidence>
<dbReference type="Proteomes" id="UP001162031">
    <property type="component" value="Unassembled WGS sequence"/>
</dbReference>
<organism evidence="3 4">
    <name type="scientific">Hyaloperonospora brassicae</name>
    <name type="common">Brassica downy mildew</name>
    <name type="synonym">Peronospora brassicae</name>
    <dbReference type="NCBI Taxonomy" id="162125"/>
    <lineage>
        <taxon>Eukaryota</taxon>
        <taxon>Sar</taxon>
        <taxon>Stramenopiles</taxon>
        <taxon>Oomycota</taxon>
        <taxon>Peronosporomycetes</taxon>
        <taxon>Peronosporales</taxon>
        <taxon>Peronosporaceae</taxon>
        <taxon>Hyaloperonospora</taxon>
    </lineage>
</organism>
<keyword evidence="4" id="KW-1185">Reference proteome</keyword>
<comment type="caution">
    <text evidence="3">The sequence shown here is derived from an EMBL/GenBank/DDBJ whole genome shotgun (WGS) entry which is preliminary data.</text>
</comment>
<dbReference type="EMBL" id="CANTFL010000641">
    <property type="protein sequence ID" value="CAI5726222.1"/>
    <property type="molecule type" value="Genomic_DNA"/>
</dbReference>
<feature type="region of interest" description="Disordered" evidence="1">
    <location>
        <begin position="129"/>
        <end position="163"/>
    </location>
</feature>